<dbReference type="CDD" id="cd06558">
    <property type="entry name" value="crotonase-like"/>
    <property type="match status" value="1"/>
</dbReference>
<comment type="catalytic activity">
    <reaction evidence="6">
        <text>(2R)-ethylmalonyl-CoA + H(+) = butanoyl-CoA + CO2</text>
        <dbReference type="Rhea" id="RHEA:59540"/>
        <dbReference type="ChEBI" id="CHEBI:15378"/>
        <dbReference type="ChEBI" id="CHEBI:16526"/>
        <dbReference type="ChEBI" id="CHEBI:57371"/>
        <dbReference type="ChEBI" id="CHEBI:85316"/>
        <dbReference type="EC" id="4.1.1.94"/>
    </reaction>
    <physiologicalReaction direction="left-to-right" evidence="6">
        <dbReference type="Rhea" id="RHEA:59541"/>
    </physiologicalReaction>
</comment>
<comment type="similarity">
    <text evidence="2 13">Belongs to the enoyl-CoA hydratase/isomerase family.</text>
</comment>
<keyword evidence="15" id="KW-1185">Reference proteome</keyword>
<evidence type="ECO:0000256" key="9">
    <source>
        <dbReference type="ARBA" id="ARBA00042052"/>
    </source>
</evidence>
<comment type="catalytic activity">
    <reaction evidence="11">
        <text>(S)-methylmalonyl-CoA + H(+) = propanoyl-CoA + CO2</text>
        <dbReference type="Rhea" id="RHEA:61340"/>
        <dbReference type="ChEBI" id="CHEBI:15378"/>
        <dbReference type="ChEBI" id="CHEBI:16526"/>
        <dbReference type="ChEBI" id="CHEBI:57327"/>
        <dbReference type="ChEBI" id="CHEBI:57392"/>
        <dbReference type="EC" id="4.1.1.94"/>
    </reaction>
    <physiologicalReaction direction="left-to-right" evidence="11">
        <dbReference type="Rhea" id="RHEA:61341"/>
    </physiologicalReaction>
</comment>
<evidence type="ECO:0000256" key="5">
    <source>
        <dbReference type="ARBA" id="ARBA00036343"/>
    </source>
</evidence>
<dbReference type="PROSITE" id="PS00166">
    <property type="entry name" value="ENOYL_COA_HYDRATASE"/>
    <property type="match status" value="1"/>
</dbReference>
<dbReference type="EMBL" id="JBHRZT010000020">
    <property type="protein sequence ID" value="MFC3882688.1"/>
    <property type="molecule type" value="Genomic_DNA"/>
</dbReference>
<dbReference type="InterPro" id="IPR001753">
    <property type="entry name" value="Enoyl-CoA_hydra/iso"/>
</dbReference>
<reference evidence="15" key="1">
    <citation type="journal article" date="2019" name="Int. J. Syst. Evol. Microbiol.">
        <title>The Global Catalogue of Microorganisms (GCM) 10K type strain sequencing project: providing services to taxonomists for standard genome sequencing and annotation.</title>
        <authorList>
            <consortium name="The Broad Institute Genomics Platform"/>
            <consortium name="The Broad Institute Genome Sequencing Center for Infectious Disease"/>
            <person name="Wu L."/>
            <person name="Ma J."/>
        </authorList>
    </citation>
    <scope>NUCLEOTIDE SEQUENCE [LARGE SCALE GENOMIC DNA]</scope>
    <source>
        <strain evidence="15">CCUG 61889</strain>
    </source>
</reference>
<name>A0ABV8AXI8_9BACI</name>
<comment type="catalytic activity">
    <reaction evidence="5">
        <text>(2S)-ethylmalonyl-CoA + H(+) = butanoyl-CoA + CO2</text>
        <dbReference type="Rhea" id="RHEA:32131"/>
        <dbReference type="ChEBI" id="CHEBI:15378"/>
        <dbReference type="ChEBI" id="CHEBI:16526"/>
        <dbReference type="ChEBI" id="CHEBI:57371"/>
        <dbReference type="ChEBI" id="CHEBI:60909"/>
        <dbReference type="EC" id="4.1.1.94"/>
    </reaction>
    <physiologicalReaction direction="left-to-right" evidence="5">
        <dbReference type="Rhea" id="RHEA:32132"/>
    </physiologicalReaction>
</comment>
<dbReference type="PANTHER" id="PTHR11941">
    <property type="entry name" value="ENOYL-COA HYDRATASE-RELATED"/>
    <property type="match status" value="1"/>
</dbReference>
<keyword evidence="4" id="KW-0456">Lyase</keyword>
<keyword evidence="3" id="KW-0963">Cytoplasm</keyword>
<comment type="subcellular location">
    <subcellularLocation>
        <location evidence="1">Cytoplasm</location>
        <location evidence="1">Cytosol</location>
    </subcellularLocation>
</comment>
<dbReference type="RefSeq" id="WP_377912387.1">
    <property type="nucleotide sequence ID" value="NZ_JBHRZT010000020.1"/>
</dbReference>
<sequence length="255" mass="28716">MSKTSFIVNQDGLAIFTFLRPERRNAIDYDVMEDLRTALIQVKASSRIKMLMITGEGEKAFCSGGDLEVFHKLKTEKEAYEMLNKMGMILYDLLTLPKPTVALLNGAAVGGGCEVAIACDLRLASEYSKMGFVQGNLGITTGWGGASILMEKLLPQDALFMLYTGKLFTAEEARQIGYVQKVFSSHHLQEQAINHCGEILKKPYSVLTAYKEAMIRKWTSQNLFAQIQEEIKQCAKLWETDEHHKRVDSFMNRKS</sequence>
<evidence type="ECO:0000256" key="12">
    <source>
        <dbReference type="ARBA" id="ARBA00056546"/>
    </source>
</evidence>
<evidence type="ECO:0000256" key="1">
    <source>
        <dbReference type="ARBA" id="ARBA00004514"/>
    </source>
</evidence>
<dbReference type="Gene3D" id="3.90.226.10">
    <property type="entry name" value="2-enoyl-CoA Hydratase, Chain A, domain 1"/>
    <property type="match status" value="1"/>
</dbReference>
<evidence type="ECO:0000313" key="14">
    <source>
        <dbReference type="EMBL" id="MFC3882688.1"/>
    </source>
</evidence>
<evidence type="ECO:0000256" key="7">
    <source>
        <dbReference type="ARBA" id="ARBA00038883"/>
    </source>
</evidence>
<dbReference type="Proteomes" id="UP001595752">
    <property type="component" value="Unassembled WGS sequence"/>
</dbReference>
<dbReference type="PANTHER" id="PTHR11941:SF27">
    <property type="entry name" value="ETHYLMALONYL-COA DECARBOXYLASE"/>
    <property type="match status" value="1"/>
</dbReference>
<organism evidence="14 15">
    <name type="scientific">Bacillus songklensis</name>
    <dbReference type="NCBI Taxonomy" id="1069116"/>
    <lineage>
        <taxon>Bacteria</taxon>
        <taxon>Bacillati</taxon>
        <taxon>Bacillota</taxon>
        <taxon>Bacilli</taxon>
        <taxon>Bacillales</taxon>
        <taxon>Bacillaceae</taxon>
        <taxon>Bacillus</taxon>
    </lineage>
</organism>
<proteinExistence type="inferred from homology"/>
<dbReference type="SUPFAM" id="SSF52096">
    <property type="entry name" value="ClpP/crotonase"/>
    <property type="match status" value="1"/>
</dbReference>
<evidence type="ECO:0000256" key="8">
    <source>
        <dbReference type="ARBA" id="ARBA00039903"/>
    </source>
</evidence>
<comment type="function">
    <text evidence="12">Decarboxylates ethylmalonyl-CoA, a potentially toxic metabolite, to form butyryl-CoA, suggesting it might be involved in metabolite proofreading. Acts preferentially on (S)-ethylmalonyl-CoA but also has some activity on the (R)-isomer. Also has methylmalonyl-CoA decarboxylase activity at lower level.</text>
</comment>
<evidence type="ECO:0000256" key="6">
    <source>
        <dbReference type="ARBA" id="ARBA00036541"/>
    </source>
</evidence>
<protein>
    <recommendedName>
        <fullName evidence="8">Ethylmalonyl-CoA decarboxylase</fullName>
        <ecNumber evidence="7">4.1.1.94</ecNumber>
    </recommendedName>
    <alternativeName>
        <fullName evidence="10">Enoyl-CoA hydratase domain-containing protein 1</fullName>
    </alternativeName>
    <alternativeName>
        <fullName evidence="9">Methylmalonyl-CoA decarboxylase</fullName>
    </alternativeName>
</protein>
<gene>
    <name evidence="14" type="ORF">ACFOU2_03935</name>
</gene>
<evidence type="ECO:0000256" key="4">
    <source>
        <dbReference type="ARBA" id="ARBA00023239"/>
    </source>
</evidence>
<evidence type="ECO:0000256" key="11">
    <source>
        <dbReference type="ARBA" id="ARBA00047446"/>
    </source>
</evidence>
<dbReference type="InterPro" id="IPR029045">
    <property type="entry name" value="ClpP/crotonase-like_dom_sf"/>
</dbReference>
<evidence type="ECO:0000256" key="10">
    <source>
        <dbReference type="ARBA" id="ARBA00042182"/>
    </source>
</evidence>
<dbReference type="EC" id="4.1.1.94" evidence="7"/>
<dbReference type="Pfam" id="PF00378">
    <property type="entry name" value="ECH_1"/>
    <property type="match status" value="1"/>
</dbReference>
<comment type="caution">
    <text evidence="14">The sequence shown here is derived from an EMBL/GenBank/DDBJ whole genome shotgun (WGS) entry which is preliminary data.</text>
</comment>
<evidence type="ECO:0000256" key="3">
    <source>
        <dbReference type="ARBA" id="ARBA00022490"/>
    </source>
</evidence>
<evidence type="ECO:0000313" key="15">
    <source>
        <dbReference type="Proteomes" id="UP001595752"/>
    </source>
</evidence>
<dbReference type="InterPro" id="IPR018376">
    <property type="entry name" value="Enoyl-CoA_hyd/isom_CS"/>
</dbReference>
<evidence type="ECO:0000256" key="2">
    <source>
        <dbReference type="ARBA" id="ARBA00005254"/>
    </source>
</evidence>
<evidence type="ECO:0000256" key="13">
    <source>
        <dbReference type="RuleBase" id="RU003707"/>
    </source>
</evidence>
<accession>A0ABV8AXI8</accession>